<accession>A0A979H026</accession>
<feature type="transmembrane region" description="Helical" evidence="1">
    <location>
        <begin position="72"/>
        <end position="92"/>
    </location>
</feature>
<dbReference type="OrthoDB" id="635172at2"/>
<dbReference type="Proteomes" id="UP000002215">
    <property type="component" value="Chromosome"/>
</dbReference>
<keyword evidence="1" id="KW-0812">Transmembrane</keyword>
<gene>
    <name evidence="2" type="ordered locus">Cpin_5609</name>
</gene>
<dbReference type="AlphaFoldDB" id="A0A979H026"/>
<dbReference type="KEGG" id="cpi:Cpin_5609"/>
<keyword evidence="1" id="KW-0472">Membrane</keyword>
<feature type="transmembrane region" description="Helical" evidence="1">
    <location>
        <begin position="28"/>
        <end position="51"/>
    </location>
</feature>
<evidence type="ECO:0000256" key="1">
    <source>
        <dbReference type="SAM" id="Phobius"/>
    </source>
</evidence>
<organism evidence="2 3">
    <name type="scientific">Chitinophaga pinensis (strain ATCC 43595 / DSM 2588 / LMG 13176 / NBRC 15968 / NCIMB 11800 / UQM 2034)</name>
    <dbReference type="NCBI Taxonomy" id="485918"/>
    <lineage>
        <taxon>Bacteria</taxon>
        <taxon>Pseudomonadati</taxon>
        <taxon>Bacteroidota</taxon>
        <taxon>Chitinophagia</taxon>
        <taxon>Chitinophagales</taxon>
        <taxon>Chitinophagaceae</taxon>
        <taxon>Chitinophaga</taxon>
    </lineage>
</organism>
<sequence length="335" mass="38180">MKRRITWGVLLLLTFLTFYFWMPADMYLVMPVFLGIIGGLLCFLFLVQLFADFQDIDEIKEWDSTPKYWYHKITFLFIPGAIALIIIFSMHYTTLENKELKQFGETVPATIVDGYYKSSSKSSSYKLTISYITKKGKPVRTQKEVSSEQYHAASKGQHVEVIYSTKHPSLVKILLGEEMIREFTGISSRNINLTDMSDILDMSGDSVLYTLNKISYRWSIADDDSSSYVNEHKDLYMSVTPHGSVTYVSLGENMRQMLQEIKKSGFKQDSASANAVSEGEDEGMFRLYTKGDLKLVVRTKALDMDKSSSSNETSIAAMAKMFNKEMGLVVTMFRN</sequence>
<keyword evidence="1" id="KW-1133">Transmembrane helix</keyword>
<name>A0A979H026_CHIPD</name>
<dbReference type="EMBL" id="CP001699">
    <property type="protein sequence ID" value="ACU63035.1"/>
    <property type="molecule type" value="Genomic_DNA"/>
</dbReference>
<reference evidence="2 3" key="2">
    <citation type="journal article" date="2010" name="Stand. Genomic Sci.">
        <title>Complete genome sequence of Chitinophaga pinensis type strain (UQM 2034).</title>
        <authorList>
            <person name="Glavina Del Rio T."/>
            <person name="Abt B."/>
            <person name="Spring S."/>
            <person name="Lapidus A."/>
            <person name="Nolan M."/>
            <person name="Tice H."/>
            <person name="Copeland A."/>
            <person name="Cheng J.F."/>
            <person name="Chen F."/>
            <person name="Bruce D."/>
            <person name="Goodwin L."/>
            <person name="Pitluck S."/>
            <person name="Ivanova N."/>
            <person name="Mavromatis K."/>
            <person name="Mikhailova N."/>
            <person name="Pati A."/>
            <person name="Chen A."/>
            <person name="Palaniappan K."/>
            <person name="Land M."/>
            <person name="Hauser L."/>
            <person name="Chang Y.J."/>
            <person name="Jeffries C.D."/>
            <person name="Chain P."/>
            <person name="Saunders E."/>
            <person name="Detter J.C."/>
            <person name="Brettin T."/>
            <person name="Rohde M."/>
            <person name="Goker M."/>
            <person name="Bristow J."/>
            <person name="Eisen J.A."/>
            <person name="Markowitz V."/>
            <person name="Hugenholtz P."/>
            <person name="Kyrpides N.C."/>
            <person name="Klenk H.P."/>
            <person name="Lucas S."/>
        </authorList>
    </citation>
    <scope>NUCLEOTIDE SEQUENCE [LARGE SCALE GENOMIC DNA]</scope>
    <source>
        <strain evidence="3">ATCC 43595 / DSM 2588 / LMG 13176 / NBRC 15968 / NCIMB 11800 / UQM 2034</strain>
    </source>
</reference>
<evidence type="ECO:0000313" key="3">
    <source>
        <dbReference type="Proteomes" id="UP000002215"/>
    </source>
</evidence>
<evidence type="ECO:0008006" key="4">
    <source>
        <dbReference type="Google" id="ProtNLM"/>
    </source>
</evidence>
<dbReference type="RefSeq" id="WP_012793202.1">
    <property type="nucleotide sequence ID" value="NC_013132.1"/>
</dbReference>
<feature type="transmembrane region" description="Helical" evidence="1">
    <location>
        <begin position="5"/>
        <end position="22"/>
    </location>
</feature>
<evidence type="ECO:0000313" key="2">
    <source>
        <dbReference type="EMBL" id="ACU63035.1"/>
    </source>
</evidence>
<protein>
    <recommendedName>
        <fullName evidence="4">DUF3592 domain-containing protein</fullName>
    </recommendedName>
</protein>
<reference evidence="3" key="1">
    <citation type="submission" date="2009-08" db="EMBL/GenBank/DDBJ databases">
        <title>The complete genome of Chitinophaga pinensis DSM 2588.</title>
        <authorList>
            <consortium name="US DOE Joint Genome Institute (JGI-PGF)"/>
            <person name="Lucas S."/>
            <person name="Copeland A."/>
            <person name="Lapidus A."/>
            <person name="Glavina del Rio T."/>
            <person name="Dalin E."/>
            <person name="Tice H."/>
            <person name="Bruce D."/>
            <person name="Goodwin L."/>
            <person name="Pitluck S."/>
            <person name="Kyrpides N."/>
            <person name="Mavromatis K."/>
            <person name="Ivanova N."/>
            <person name="Mikhailova N."/>
            <person name="Sims D."/>
            <person name="Meinche L."/>
            <person name="Brettin T."/>
            <person name="Detter J.C."/>
            <person name="Han C."/>
            <person name="Larimer F."/>
            <person name="Land M."/>
            <person name="Hauser L."/>
            <person name="Markowitz V."/>
            <person name="Cheng J.-F."/>
            <person name="Hugenholtz P."/>
            <person name="Woyke T."/>
            <person name="Wu D."/>
            <person name="Spring S."/>
            <person name="Klenk H.-P."/>
            <person name="Eisen J.A."/>
        </authorList>
    </citation>
    <scope>NUCLEOTIDE SEQUENCE [LARGE SCALE GENOMIC DNA]</scope>
    <source>
        <strain evidence="3">ATCC 43595 / DSM 2588 / LMG 13176 / NBRC 15968 / NCIMB 11800 / UQM 2034</strain>
    </source>
</reference>
<proteinExistence type="predicted"/>